<evidence type="ECO:0000256" key="7">
    <source>
        <dbReference type="ARBA" id="ARBA00023136"/>
    </source>
</evidence>
<keyword evidence="7 9" id="KW-0472">Membrane</keyword>
<gene>
    <name evidence="10" type="ORF">D9613_007713</name>
</gene>
<feature type="region of interest" description="Disordered" evidence="8">
    <location>
        <begin position="1"/>
        <end position="34"/>
    </location>
</feature>
<evidence type="ECO:0000313" key="11">
    <source>
        <dbReference type="Proteomes" id="UP000521872"/>
    </source>
</evidence>
<evidence type="ECO:0000256" key="2">
    <source>
        <dbReference type="ARBA" id="ARBA00009765"/>
    </source>
</evidence>
<protein>
    <submittedName>
        <fullName evidence="10">Uncharacterized protein</fullName>
    </submittedName>
</protein>
<evidence type="ECO:0000313" key="10">
    <source>
        <dbReference type="EMBL" id="KAF4613938.1"/>
    </source>
</evidence>
<name>A0A8H4QN93_9AGAR</name>
<evidence type="ECO:0000256" key="4">
    <source>
        <dbReference type="ARBA" id="ARBA00022475"/>
    </source>
</evidence>
<dbReference type="Pfam" id="PF01544">
    <property type="entry name" value="CorA"/>
    <property type="match status" value="1"/>
</dbReference>
<keyword evidence="4" id="KW-1003">Cell membrane</keyword>
<accession>A0A8H4QN93</accession>
<dbReference type="InterPro" id="IPR002523">
    <property type="entry name" value="MgTranspt_CorA/ZnTranspt_ZntB"/>
</dbReference>
<keyword evidence="5 9" id="KW-0812">Transmembrane</keyword>
<comment type="caution">
    <text evidence="10">The sequence shown here is derived from an EMBL/GenBank/DDBJ whole genome shotgun (WGS) entry which is preliminary data.</text>
</comment>
<feature type="transmembrane region" description="Helical" evidence="9">
    <location>
        <begin position="492"/>
        <end position="512"/>
    </location>
</feature>
<comment type="similarity">
    <text evidence="2">Belongs to the CorA metal ion transporter (MIT) (TC 1.A.35) family.</text>
</comment>
<dbReference type="EMBL" id="JAACJL010000045">
    <property type="protein sequence ID" value="KAF4613938.1"/>
    <property type="molecule type" value="Genomic_DNA"/>
</dbReference>
<reference evidence="10 11" key="1">
    <citation type="submission" date="2019-12" db="EMBL/GenBank/DDBJ databases">
        <authorList>
            <person name="Floudas D."/>
            <person name="Bentzer J."/>
            <person name="Ahren D."/>
            <person name="Johansson T."/>
            <person name="Persson P."/>
            <person name="Tunlid A."/>
        </authorList>
    </citation>
    <scope>NUCLEOTIDE SEQUENCE [LARGE SCALE GENOMIC DNA]</scope>
    <source>
        <strain evidence="10 11">CBS 102.39</strain>
    </source>
</reference>
<dbReference type="PANTHER" id="PTHR46494">
    <property type="entry name" value="CORA FAMILY METAL ION TRANSPORTER (EUROFUNG)"/>
    <property type="match status" value="1"/>
</dbReference>
<dbReference type="GO" id="GO:0050897">
    <property type="term" value="F:cobalt ion binding"/>
    <property type="evidence" value="ECO:0007669"/>
    <property type="project" value="TreeGrafter"/>
</dbReference>
<dbReference type="SUPFAM" id="SSF143865">
    <property type="entry name" value="CorA soluble domain-like"/>
    <property type="match status" value="1"/>
</dbReference>
<dbReference type="PANTHER" id="PTHR46494:SF1">
    <property type="entry name" value="CORA FAMILY METAL ION TRANSPORTER (EUROFUNG)"/>
    <property type="match status" value="1"/>
</dbReference>
<evidence type="ECO:0000256" key="3">
    <source>
        <dbReference type="ARBA" id="ARBA00022448"/>
    </source>
</evidence>
<evidence type="ECO:0000256" key="9">
    <source>
        <dbReference type="SAM" id="Phobius"/>
    </source>
</evidence>
<dbReference type="Gene3D" id="1.20.58.340">
    <property type="entry name" value="Magnesium transport protein CorA, transmembrane region"/>
    <property type="match status" value="1"/>
</dbReference>
<keyword evidence="11" id="KW-1185">Reference proteome</keyword>
<evidence type="ECO:0000256" key="1">
    <source>
        <dbReference type="ARBA" id="ARBA00004651"/>
    </source>
</evidence>
<dbReference type="AlphaFoldDB" id="A0A8H4QN93"/>
<sequence length="554" mass="63779">MFSPAGPSFQKPSLPPRIPQASHRHAAPAGPWPWSDLVEDDVPFVLRAFDEPDSESASPEHVSQSDDWRKYPALYFPNWTQHRVARSGIAKLTTSKPTEVPCIIYQIDVDKSGHFLQPDKYVVTKEKEQVFWEKMTAKRGKGNRVRLLFLENLSGSVLQMLGTIYKIEPFFFSSSLNWIPSRYQEDVRQDQGDHITITLTFLRTMPNPLTVPNTPANGVQQAFPQLLSRAGTATIDTQAPLILRSNDRILLLDLLAFHMIRRKDSSTIISYHPTPEWQSTTARYLHSRVRYAGESVYWQSNFRQSEDPTFVLLCMLWYALYAWDEALENLYVHICWLESRVLITNDIHLTRELHIIRASLLHYASLLDNFRKTVLFLRKTPNPAMHDQQNHNRSADLMNQESDTLVSEIERLEMFRKMQEMRLENVMNLAFASVNFQDSRDMQRLSEASLRDGAVMKQISYLTMVFLPATFVATIFGMNISSLQDGSLGTPAEYLAVAIPLTAVTIWVIVGLHSSQGGPEDAHTFVSRLQWPYRSLQRIWRRLWQRKRVNEGVV</sequence>
<dbReference type="GO" id="GO:0000287">
    <property type="term" value="F:magnesium ion binding"/>
    <property type="evidence" value="ECO:0007669"/>
    <property type="project" value="TreeGrafter"/>
</dbReference>
<evidence type="ECO:0000256" key="8">
    <source>
        <dbReference type="SAM" id="MobiDB-lite"/>
    </source>
</evidence>
<dbReference type="InterPro" id="IPR045863">
    <property type="entry name" value="CorA_TM1_TM2"/>
</dbReference>
<evidence type="ECO:0000256" key="6">
    <source>
        <dbReference type="ARBA" id="ARBA00022989"/>
    </source>
</evidence>
<dbReference type="OrthoDB" id="3231000at2759"/>
<evidence type="ECO:0000256" key="5">
    <source>
        <dbReference type="ARBA" id="ARBA00022692"/>
    </source>
</evidence>
<proteinExistence type="inferred from homology"/>
<dbReference type="Proteomes" id="UP000521872">
    <property type="component" value="Unassembled WGS sequence"/>
</dbReference>
<dbReference type="SUPFAM" id="SSF144083">
    <property type="entry name" value="Magnesium transport protein CorA, transmembrane region"/>
    <property type="match status" value="1"/>
</dbReference>
<organism evidence="10 11">
    <name type="scientific">Agrocybe pediades</name>
    <dbReference type="NCBI Taxonomy" id="84607"/>
    <lineage>
        <taxon>Eukaryota</taxon>
        <taxon>Fungi</taxon>
        <taxon>Dikarya</taxon>
        <taxon>Basidiomycota</taxon>
        <taxon>Agaricomycotina</taxon>
        <taxon>Agaricomycetes</taxon>
        <taxon>Agaricomycetidae</taxon>
        <taxon>Agaricales</taxon>
        <taxon>Agaricineae</taxon>
        <taxon>Strophariaceae</taxon>
        <taxon>Agrocybe</taxon>
    </lineage>
</organism>
<comment type="subcellular location">
    <subcellularLocation>
        <location evidence="1">Cell membrane</location>
        <topology evidence="1">Multi-pass membrane protein</topology>
    </subcellularLocation>
</comment>
<dbReference type="GO" id="GO:0015087">
    <property type="term" value="F:cobalt ion transmembrane transporter activity"/>
    <property type="evidence" value="ECO:0007669"/>
    <property type="project" value="TreeGrafter"/>
</dbReference>
<dbReference type="GO" id="GO:0005886">
    <property type="term" value="C:plasma membrane"/>
    <property type="evidence" value="ECO:0007669"/>
    <property type="project" value="UniProtKB-SubCell"/>
</dbReference>
<feature type="transmembrane region" description="Helical" evidence="9">
    <location>
        <begin position="459"/>
        <end position="480"/>
    </location>
</feature>
<keyword evidence="3" id="KW-0813">Transport</keyword>
<dbReference type="GO" id="GO:0015095">
    <property type="term" value="F:magnesium ion transmembrane transporter activity"/>
    <property type="evidence" value="ECO:0007669"/>
    <property type="project" value="TreeGrafter"/>
</dbReference>
<dbReference type="InterPro" id="IPR045861">
    <property type="entry name" value="CorA_cytoplasmic_dom"/>
</dbReference>
<keyword evidence="6 9" id="KW-1133">Transmembrane helix</keyword>